<sequence length="108" mass="12373">MRVRLLKHSPYLLPLRPYDISKQSDLGKRKRLVKPKEELQTENSDELRSLPESETQDEKMSEATTSKHSLSRPSVHEQSLRMAAFSLEKKMPSDKKKKPAPKATVSSN</sequence>
<feature type="compositionally biased region" description="Basic and acidic residues" evidence="1">
    <location>
        <begin position="34"/>
        <end position="61"/>
    </location>
</feature>
<keyword evidence="3" id="KW-1185">Reference proteome</keyword>
<feature type="compositionally biased region" description="Polar residues" evidence="1">
    <location>
        <begin position="62"/>
        <end position="72"/>
    </location>
</feature>
<gene>
    <name evidence="2" type="ORF">Bca52824_020649</name>
</gene>
<dbReference type="Proteomes" id="UP000886595">
    <property type="component" value="Unassembled WGS sequence"/>
</dbReference>
<dbReference type="EMBL" id="JAAMPC010000004">
    <property type="protein sequence ID" value="KAG2317527.1"/>
    <property type="molecule type" value="Genomic_DNA"/>
</dbReference>
<evidence type="ECO:0000256" key="1">
    <source>
        <dbReference type="SAM" id="MobiDB-lite"/>
    </source>
</evidence>
<dbReference type="AlphaFoldDB" id="A0A8X8B0N3"/>
<accession>A0A8X8B0N3</accession>
<name>A0A8X8B0N3_BRACI</name>
<comment type="caution">
    <text evidence="2">The sequence shown here is derived from an EMBL/GenBank/DDBJ whole genome shotgun (WGS) entry which is preliminary data.</text>
</comment>
<feature type="region of interest" description="Disordered" evidence="1">
    <location>
        <begin position="16"/>
        <end position="108"/>
    </location>
</feature>
<evidence type="ECO:0000313" key="3">
    <source>
        <dbReference type="Proteomes" id="UP000886595"/>
    </source>
</evidence>
<protein>
    <submittedName>
        <fullName evidence="2">Uncharacterized protein</fullName>
    </submittedName>
</protein>
<organism evidence="2 3">
    <name type="scientific">Brassica carinata</name>
    <name type="common">Ethiopian mustard</name>
    <name type="synonym">Abyssinian cabbage</name>
    <dbReference type="NCBI Taxonomy" id="52824"/>
    <lineage>
        <taxon>Eukaryota</taxon>
        <taxon>Viridiplantae</taxon>
        <taxon>Streptophyta</taxon>
        <taxon>Embryophyta</taxon>
        <taxon>Tracheophyta</taxon>
        <taxon>Spermatophyta</taxon>
        <taxon>Magnoliopsida</taxon>
        <taxon>eudicotyledons</taxon>
        <taxon>Gunneridae</taxon>
        <taxon>Pentapetalae</taxon>
        <taxon>rosids</taxon>
        <taxon>malvids</taxon>
        <taxon>Brassicales</taxon>
        <taxon>Brassicaceae</taxon>
        <taxon>Brassiceae</taxon>
        <taxon>Brassica</taxon>
    </lineage>
</organism>
<dbReference type="OrthoDB" id="10441836at2759"/>
<reference evidence="2 3" key="1">
    <citation type="submission" date="2020-02" db="EMBL/GenBank/DDBJ databases">
        <authorList>
            <person name="Ma Q."/>
            <person name="Huang Y."/>
            <person name="Song X."/>
            <person name="Pei D."/>
        </authorList>
    </citation>
    <scope>NUCLEOTIDE SEQUENCE [LARGE SCALE GENOMIC DNA]</scope>
    <source>
        <strain evidence="2">Sxm20200214</strain>
        <tissue evidence="2">Leaf</tissue>
    </source>
</reference>
<evidence type="ECO:0000313" key="2">
    <source>
        <dbReference type="EMBL" id="KAG2317527.1"/>
    </source>
</evidence>
<proteinExistence type="predicted"/>